<proteinExistence type="predicted"/>
<sequence length="47" mass="5655">HLNEKDYRRKKKGKVFSWKIWLDSFKVISEGKNSREKKEKCSGRKNG</sequence>
<protein>
    <submittedName>
        <fullName evidence="1">Uncharacterized protein</fullName>
    </submittedName>
</protein>
<accession>A0A0K2TYT9</accession>
<organism evidence="1">
    <name type="scientific">Lepeophtheirus salmonis</name>
    <name type="common">Salmon louse</name>
    <name type="synonym">Caligus salmonis</name>
    <dbReference type="NCBI Taxonomy" id="72036"/>
    <lineage>
        <taxon>Eukaryota</taxon>
        <taxon>Metazoa</taxon>
        <taxon>Ecdysozoa</taxon>
        <taxon>Arthropoda</taxon>
        <taxon>Crustacea</taxon>
        <taxon>Multicrustacea</taxon>
        <taxon>Hexanauplia</taxon>
        <taxon>Copepoda</taxon>
        <taxon>Siphonostomatoida</taxon>
        <taxon>Caligidae</taxon>
        <taxon>Lepeophtheirus</taxon>
    </lineage>
</organism>
<feature type="non-terminal residue" evidence="1">
    <location>
        <position position="1"/>
    </location>
</feature>
<dbReference type="EMBL" id="HACA01013659">
    <property type="protein sequence ID" value="CDW31020.1"/>
    <property type="molecule type" value="Transcribed_RNA"/>
</dbReference>
<reference evidence="1" key="1">
    <citation type="submission" date="2014-05" db="EMBL/GenBank/DDBJ databases">
        <authorList>
            <person name="Chronopoulou M."/>
        </authorList>
    </citation>
    <scope>NUCLEOTIDE SEQUENCE</scope>
    <source>
        <tissue evidence="1">Whole organism</tissue>
    </source>
</reference>
<dbReference type="AlphaFoldDB" id="A0A0K2TYT9"/>
<evidence type="ECO:0000313" key="1">
    <source>
        <dbReference type="EMBL" id="CDW31020.1"/>
    </source>
</evidence>
<name>A0A0K2TYT9_LEPSM</name>